<feature type="transmembrane region" description="Helical" evidence="6">
    <location>
        <begin position="181"/>
        <end position="205"/>
    </location>
</feature>
<feature type="transmembrane region" description="Helical" evidence="6">
    <location>
        <begin position="150"/>
        <end position="169"/>
    </location>
</feature>
<feature type="transmembrane region" description="Helical" evidence="6">
    <location>
        <begin position="6"/>
        <end position="28"/>
    </location>
</feature>
<evidence type="ECO:0000256" key="2">
    <source>
        <dbReference type="ARBA" id="ARBA00022475"/>
    </source>
</evidence>
<dbReference type="PANTHER" id="PTHR30086:SF17">
    <property type="entry name" value="LYSE FAMILY TRANSLOCATOR"/>
    <property type="match status" value="1"/>
</dbReference>
<dbReference type="GO" id="GO:0015171">
    <property type="term" value="F:amino acid transmembrane transporter activity"/>
    <property type="evidence" value="ECO:0007669"/>
    <property type="project" value="TreeGrafter"/>
</dbReference>
<feature type="transmembrane region" description="Helical" evidence="6">
    <location>
        <begin position="40"/>
        <end position="61"/>
    </location>
</feature>
<dbReference type="InterPro" id="IPR001123">
    <property type="entry name" value="LeuE-type"/>
</dbReference>
<comment type="subcellular location">
    <subcellularLocation>
        <location evidence="1">Cell membrane</location>
        <topology evidence="1">Multi-pass membrane protein</topology>
    </subcellularLocation>
</comment>
<evidence type="ECO:0000256" key="1">
    <source>
        <dbReference type="ARBA" id="ARBA00004651"/>
    </source>
</evidence>
<dbReference type="GO" id="GO:0005886">
    <property type="term" value="C:plasma membrane"/>
    <property type="evidence" value="ECO:0007669"/>
    <property type="project" value="UniProtKB-SubCell"/>
</dbReference>
<dbReference type="EMBL" id="JABAIM010000001">
    <property type="protein sequence ID" value="NLR73916.1"/>
    <property type="molecule type" value="Genomic_DNA"/>
</dbReference>
<keyword evidence="5 6" id="KW-0472">Membrane</keyword>
<feature type="transmembrane region" description="Helical" evidence="6">
    <location>
        <begin position="113"/>
        <end position="138"/>
    </location>
</feature>
<evidence type="ECO:0000256" key="3">
    <source>
        <dbReference type="ARBA" id="ARBA00022692"/>
    </source>
</evidence>
<dbReference type="Proteomes" id="UP000587991">
    <property type="component" value="Unassembled WGS sequence"/>
</dbReference>
<evidence type="ECO:0000256" key="6">
    <source>
        <dbReference type="SAM" id="Phobius"/>
    </source>
</evidence>
<reference evidence="7 8" key="1">
    <citation type="submission" date="2020-04" db="EMBL/GenBank/DDBJ databases">
        <title>Draft genome of Leeia sp. IMCC25680.</title>
        <authorList>
            <person name="Song J."/>
            <person name="Cho J.-C."/>
        </authorList>
    </citation>
    <scope>NUCLEOTIDE SEQUENCE [LARGE SCALE GENOMIC DNA]</scope>
    <source>
        <strain evidence="7 8">IMCC25680</strain>
    </source>
</reference>
<dbReference type="AlphaFoldDB" id="A0A847S8H1"/>
<comment type="caution">
    <text evidence="7">The sequence shown here is derived from an EMBL/GenBank/DDBJ whole genome shotgun (WGS) entry which is preliminary data.</text>
</comment>
<evidence type="ECO:0000256" key="5">
    <source>
        <dbReference type="ARBA" id="ARBA00023136"/>
    </source>
</evidence>
<keyword evidence="3 6" id="KW-0812">Transmembrane</keyword>
<keyword evidence="8" id="KW-1185">Reference proteome</keyword>
<protein>
    <submittedName>
        <fullName evidence="7">LysE family translocator</fullName>
    </submittedName>
</protein>
<gene>
    <name evidence="7" type="ORF">HF682_01920</name>
</gene>
<feature type="transmembrane region" description="Helical" evidence="6">
    <location>
        <begin position="73"/>
        <end position="101"/>
    </location>
</feature>
<dbReference type="PANTHER" id="PTHR30086">
    <property type="entry name" value="ARGININE EXPORTER PROTEIN ARGO"/>
    <property type="match status" value="1"/>
</dbReference>
<accession>A0A847S8H1</accession>
<name>A0A847S8H1_9NEIS</name>
<dbReference type="Pfam" id="PF01810">
    <property type="entry name" value="LysE"/>
    <property type="match status" value="1"/>
</dbReference>
<evidence type="ECO:0000313" key="7">
    <source>
        <dbReference type="EMBL" id="NLR73916.1"/>
    </source>
</evidence>
<proteinExistence type="predicted"/>
<evidence type="ECO:0000313" key="8">
    <source>
        <dbReference type="Proteomes" id="UP000587991"/>
    </source>
</evidence>
<keyword evidence="4 6" id="KW-1133">Transmembrane helix</keyword>
<organism evidence="7 8">
    <name type="scientific">Leeia aquatica</name>
    <dbReference type="NCBI Taxonomy" id="2725557"/>
    <lineage>
        <taxon>Bacteria</taxon>
        <taxon>Pseudomonadati</taxon>
        <taxon>Pseudomonadota</taxon>
        <taxon>Betaproteobacteria</taxon>
        <taxon>Neisseriales</taxon>
        <taxon>Leeiaceae</taxon>
        <taxon>Leeia</taxon>
    </lineage>
</organism>
<evidence type="ECO:0000256" key="4">
    <source>
        <dbReference type="ARBA" id="ARBA00022989"/>
    </source>
</evidence>
<sequence length="206" mass="22398">MEWQLFLLAVGTHFLALLSPGPDFFLLLNTATSRGVRAGLWTTLGITLANAMYVAMAALGVRGLESHTVAYVLLYWGGVVYLLWLSHAFLTAGLQPVVVGVKGVMSGGERRAFLLGFSSGMLNPKNGLFYAALFAALHTHHASDAVQLTAAIWMPSLVLAWDACVVWLFTRPRVVARFNRYQAVLHKLSAVVILGMALAMAYGFWA</sequence>
<dbReference type="RefSeq" id="WP_168875567.1">
    <property type="nucleotide sequence ID" value="NZ_JABAIM010000001.1"/>
</dbReference>
<keyword evidence="2" id="KW-1003">Cell membrane</keyword>